<dbReference type="InterPro" id="IPR018389">
    <property type="entry name" value="DctP_fam"/>
</dbReference>
<gene>
    <name evidence="2" type="ORF">ACFODW_13840</name>
</gene>
<name>A0ABV7A984_9BACI</name>
<dbReference type="PANTHER" id="PTHR33376:SF15">
    <property type="entry name" value="BLL6794 PROTEIN"/>
    <property type="match status" value="1"/>
</dbReference>
<dbReference type="Proteomes" id="UP001595387">
    <property type="component" value="Unassembled WGS sequence"/>
</dbReference>
<dbReference type="PANTHER" id="PTHR33376">
    <property type="match status" value="1"/>
</dbReference>
<organism evidence="2 3">
    <name type="scientific">Virgibacillus sediminis</name>
    <dbReference type="NCBI Taxonomy" id="202260"/>
    <lineage>
        <taxon>Bacteria</taxon>
        <taxon>Bacillati</taxon>
        <taxon>Bacillota</taxon>
        <taxon>Bacilli</taxon>
        <taxon>Bacillales</taxon>
        <taxon>Bacillaceae</taxon>
        <taxon>Virgibacillus</taxon>
    </lineage>
</organism>
<comment type="caution">
    <text evidence="2">The sequence shown here is derived from an EMBL/GenBank/DDBJ whole genome shotgun (WGS) entry which is preliminary data.</text>
</comment>
<evidence type="ECO:0000313" key="3">
    <source>
        <dbReference type="Proteomes" id="UP001595387"/>
    </source>
</evidence>
<dbReference type="NCBIfam" id="NF037995">
    <property type="entry name" value="TRAP_S1"/>
    <property type="match status" value="1"/>
</dbReference>
<protein>
    <submittedName>
        <fullName evidence="2">TRAP transporter substrate-binding protein</fullName>
    </submittedName>
</protein>
<keyword evidence="1" id="KW-0732">Signal</keyword>
<evidence type="ECO:0000313" key="2">
    <source>
        <dbReference type="EMBL" id="MFC2949398.1"/>
    </source>
</evidence>
<accession>A0ABV7A984</accession>
<sequence>MKSWGIIVGLLFLIGVLVGCNAASSGGNESVNNGGEGTYKLVVNNWQSSAHHYAYNVWDPWKELVEEKTDGRVTVEIHHGGSLGKSSSVYQDVSGGLYDVSLAVANYFYDTEFFPYTIGNLPFAFEGSAEAVDILTEFGEKYANEELEESVIVMPPTATDGYDLFSTQPIKAVEDLKGLKIRVNGKSENAFVKALGGVPVSLSTEDAYEGLDKGMIDTTFYTPIGAVGTGYYEPAPYITELAISVTPMIPIMNKDFYEGLPEDLQQMFSDELNPALARLFTESYETELEAAHKELKEAVSGRGEFINLEDSEINEFRELGQPAWEVWVEDANSKGYDGEQMINDLFNMLEDAGYPVPF</sequence>
<dbReference type="InterPro" id="IPR038404">
    <property type="entry name" value="TRAP_DctP_sf"/>
</dbReference>
<evidence type="ECO:0000256" key="1">
    <source>
        <dbReference type="ARBA" id="ARBA00022729"/>
    </source>
</evidence>
<dbReference type="Pfam" id="PF03480">
    <property type="entry name" value="DctP"/>
    <property type="match status" value="1"/>
</dbReference>
<reference evidence="3" key="1">
    <citation type="journal article" date="2019" name="Int. J. Syst. Evol. Microbiol.">
        <title>The Global Catalogue of Microorganisms (GCM) 10K type strain sequencing project: providing services to taxonomists for standard genome sequencing and annotation.</title>
        <authorList>
            <consortium name="The Broad Institute Genomics Platform"/>
            <consortium name="The Broad Institute Genome Sequencing Center for Infectious Disease"/>
            <person name="Wu L."/>
            <person name="Ma J."/>
        </authorList>
    </citation>
    <scope>NUCLEOTIDE SEQUENCE [LARGE SCALE GENOMIC DNA]</scope>
    <source>
        <strain evidence="3">KCTC 13193</strain>
    </source>
</reference>
<dbReference type="Gene3D" id="3.40.190.170">
    <property type="entry name" value="Bacterial extracellular solute-binding protein, family 7"/>
    <property type="match status" value="1"/>
</dbReference>
<proteinExistence type="predicted"/>
<dbReference type="RefSeq" id="WP_390307371.1">
    <property type="nucleotide sequence ID" value="NZ_JBHRRZ010000036.1"/>
</dbReference>
<dbReference type="EMBL" id="JBHRRZ010000036">
    <property type="protein sequence ID" value="MFC2949398.1"/>
    <property type="molecule type" value="Genomic_DNA"/>
</dbReference>
<dbReference type="PROSITE" id="PS51257">
    <property type="entry name" value="PROKAR_LIPOPROTEIN"/>
    <property type="match status" value="1"/>
</dbReference>
<keyword evidence="3" id="KW-1185">Reference proteome</keyword>